<dbReference type="Pfam" id="PF00240">
    <property type="entry name" value="ubiquitin"/>
    <property type="match status" value="1"/>
</dbReference>
<dbReference type="GeneTree" id="ENSGT00730000111022"/>
<name>A0A8C1APJ7_CYPCA</name>
<protein>
    <recommendedName>
        <fullName evidence="3">Ubiquitin-like domain-containing protein</fullName>
    </recommendedName>
</protein>
<dbReference type="AlphaFoldDB" id="A0A8C1APJ7"/>
<evidence type="ECO:0000313" key="4">
    <source>
        <dbReference type="Ensembl" id="ENSCCRP00000021035.2"/>
    </source>
</evidence>
<dbReference type="PANTHER" id="PTHR46555">
    <property type="entry name" value="UBIQUITIN-LIKE PROTEIN 4A"/>
    <property type="match status" value="1"/>
</dbReference>
<reference evidence="4" key="1">
    <citation type="submission" date="2025-08" db="UniProtKB">
        <authorList>
            <consortium name="Ensembl"/>
        </authorList>
    </citation>
    <scope>IDENTIFICATION</scope>
</reference>
<dbReference type="PROSITE" id="PS50053">
    <property type="entry name" value="UBIQUITIN_2"/>
    <property type="match status" value="1"/>
</dbReference>
<dbReference type="PRINTS" id="PR00348">
    <property type="entry name" value="UBIQUITIN"/>
</dbReference>
<evidence type="ECO:0000256" key="2">
    <source>
        <dbReference type="ARBA" id="ARBA00022490"/>
    </source>
</evidence>
<proteinExistence type="predicted"/>
<dbReference type="GO" id="GO:0051087">
    <property type="term" value="F:protein-folding chaperone binding"/>
    <property type="evidence" value="ECO:0007669"/>
    <property type="project" value="TreeGrafter"/>
</dbReference>
<keyword evidence="5" id="KW-1185">Reference proteome</keyword>
<evidence type="ECO:0000259" key="3">
    <source>
        <dbReference type="PROSITE" id="PS50053"/>
    </source>
</evidence>
<dbReference type="Proteomes" id="UP001108240">
    <property type="component" value="Unplaced"/>
</dbReference>
<dbReference type="InterPro" id="IPR019954">
    <property type="entry name" value="Ubiquitin_CS"/>
</dbReference>
<dbReference type="Ensembl" id="ENSCCRT00000022844.2">
    <property type="protein sequence ID" value="ENSCCRP00000021035.2"/>
    <property type="gene ID" value="ENSCCRG00000011550.2"/>
</dbReference>
<dbReference type="InterPro" id="IPR019956">
    <property type="entry name" value="Ubiquitin_dom"/>
</dbReference>
<dbReference type="InterPro" id="IPR041421">
    <property type="entry name" value="Ubl4_C_TUGS"/>
</dbReference>
<dbReference type="Pfam" id="PF17840">
    <property type="entry name" value="Tugs"/>
    <property type="match status" value="1"/>
</dbReference>
<reference evidence="4" key="2">
    <citation type="submission" date="2025-09" db="UniProtKB">
        <authorList>
            <consortium name="Ensembl"/>
        </authorList>
    </citation>
    <scope>IDENTIFICATION</scope>
</reference>
<accession>A0A8C1APJ7</accession>
<dbReference type="SMART" id="SM00213">
    <property type="entry name" value="UBQ"/>
    <property type="match status" value="1"/>
</dbReference>
<dbReference type="GO" id="GO:0006620">
    <property type="term" value="P:post-translational protein targeting to endoplasmic reticulum membrane"/>
    <property type="evidence" value="ECO:0007669"/>
    <property type="project" value="InterPro"/>
</dbReference>
<dbReference type="InterPro" id="IPR047154">
    <property type="entry name" value="UBL4A-like"/>
</dbReference>
<dbReference type="InterPro" id="IPR000626">
    <property type="entry name" value="Ubiquitin-like_dom"/>
</dbReference>
<dbReference type="InterPro" id="IPR029071">
    <property type="entry name" value="Ubiquitin-like_domsf"/>
</dbReference>
<feature type="domain" description="Ubiquitin-like" evidence="3">
    <location>
        <begin position="6"/>
        <end position="89"/>
    </location>
</feature>
<sequence length="170" mass="18876">MIYTLQTVILSTTKPIELLNFVRELLAVKVTENEKVSTVKELVSERLNIPPSQQRLLYKGKALADEHRLSDYSIGPEAKLNLVVRPAGERSGGAVGASSSSPDKARSGVWQLLSTVLAKHFSPADAAKVQEQLIKDYERSLRQLSLDDIERLASRLLHPETEGMDTSYMD</sequence>
<keyword evidence="2" id="KW-0963">Cytoplasm</keyword>
<dbReference type="PANTHER" id="PTHR46555:SF1">
    <property type="entry name" value="UBIQUITIN-LIKE PROTEIN 4A"/>
    <property type="match status" value="1"/>
</dbReference>
<dbReference type="PROSITE" id="PS00299">
    <property type="entry name" value="UBIQUITIN_1"/>
    <property type="match status" value="1"/>
</dbReference>
<evidence type="ECO:0000313" key="5">
    <source>
        <dbReference type="Proteomes" id="UP001108240"/>
    </source>
</evidence>
<dbReference type="SUPFAM" id="SSF54236">
    <property type="entry name" value="Ubiquitin-like"/>
    <property type="match status" value="1"/>
</dbReference>
<comment type="subcellular location">
    <subcellularLocation>
        <location evidence="1">Cytoplasm</location>
        <location evidence="1">Cytosol</location>
    </subcellularLocation>
</comment>
<dbReference type="GO" id="GO:0071818">
    <property type="term" value="C:BAT3 complex"/>
    <property type="evidence" value="ECO:0007669"/>
    <property type="project" value="TreeGrafter"/>
</dbReference>
<evidence type="ECO:0000256" key="1">
    <source>
        <dbReference type="ARBA" id="ARBA00004514"/>
    </source>
</evidence>
<dbReference type="GO" id="GO:0071816">
    <property type="term" value="P:tail-anchored membrane protein insertion into ER membrane"/>
    <property type="evidence" value="ECO:0007669"/>
    <property type="project" value="TreeGrafter"/>
</dbReference>
<organism evidence="4 5">
    <name type="scientific">Cyprinus carpio carpio</name>
    <dbReference type="NCBI Taxonomy" id="630221"/>
    <lineage>
        <taxon>Eukaryota</taxon>
        <taxon>Metazoa</taxon>
        <taxon>Chordata</taxon>
        <taxon>Craniata</taxon>
        <taxon>Vertebrata</taxon>
        <taxon>Euteleostomi</taxon>
        <taxon>Actinopterygii</taxon>
        <taxon>Neopterygii</taxon>
        <taxon>Teleostei</taxon>
        <taxon>Ostariophysi</taxon>
        <taxon>Cypriniformes</taxon>
        <taxon>Cyprinidae</taxon>
        <taxon>Cyprininae</taxon>
        <taxon>Cyprinus</taxon>
    </lineage>
</organism>
<dbReference type="Gene3D" id="3.10.20.90">
    <property type="entry name" value="Phosphatidylinositol 3-kinase Catalytic Subunit, Chain A, domain 1"/>
    <property type="match status" value="1"/>
</dbReference>